<organism evidence="9 10">
    <name type="scientific">Rothia nasimurium</name>
    <dbReference type="NCBI Taxonomy" id="85336"/>
    <lineage>
        <taxon>Bacteria</taxon>
        <taxon>Bacillati</taxon>
        <taxon>Actinomycetota</taxon>
        <taxon>Actinomycetes</taxon>
        <taxon>Micrococcales</taxon>
        <taxon>Micrococcaceae</taxon>
        <taxon>Rothia</taxon>
    </lineage>
</organism>
<dbReference type="InterPro" id="IPR009081">
    <property type="entry name" value="PP-bd_ACP"/>
</dbReference>
<dbReference type="GO" id="GO:0009245">
    <property type="term" value="P:lipid A biosynthetic process"/>
    <property type="evidence" value="ECO:0007669"/>
    <property type="project" value="TreeGrafter"/>
</dbReference>
<evidence type="ECO:0000313" key="9">
    <source>
        <dbReference type="EMBL" id="ORC24351.1"/>
    </source>
</evidence>
<comment type="subcellular location">
    <subcellularLocation>
        <location evidence="7">Cytoplasm</location>
    </subcellularLocation>
</comment>
<proteinExistence type="inferred from homology"/>
<keyword evidence="5 7" id="KW-0443">Lipid metabolism</keyword>
<keyword evidence="6 7" id="KW-0275">Fatty acid biosynthesis</keyword>
<dbReference type="EMBL" id="LXWF01000005">
    <property type="protein sequence ID" value="ORC24351.1"/>
    <property type="molecule type" value="Genomic_DNA"/>
</dbReference>
<accession>A0A1Y1RRR0</accession>
<evidence type="ECO:0000256" key="6">
    <source>
        <dbReference type="ARBA" id="ARBA00023160"/>
    </source>
</evidence>
<evidence type="ECO:0000259" key="8">
    <source>
        <dbReference type="PROSITE" id="PS50075"/>
    </source>
</evidence>
<evidence type="ECO:0000256" key="4">
    <source>
        <dbReference type="ARBA" id="ARBA00022832"/>
    </source>
</evidence>
<dbReference type="HAMAP" id="MF_01217">
    <property type="entry name" value="Acyl_carrier"/>
    <property type="match status" value="1"/>
</dbReference>
<dbReference type="GO" id="GO:0000035">
    <property type="term" value="F:acyl binding"/>
    <property type="evidence" value="ECO:0007669"/>
    <property type="project" value="TreeGrafter"/>
</dbReference>
<evidence type="ECO:0000256" key="5">
    <source>
        <dbReference type="ARBA" id="ARBA00023098"/>
    </source>
</evidence>
<keyword evidence="3 7" id="KW-0597">Phosphoprotein</keyword>
<evidence type="ECO:0000256" key="7">
    <source>
        <dbReference type="HAMAP-Rule" id="MF_01217"/>
    </source>
</evidence>
<keyword evidence="1 7" id="KW-0596">Phosphopantetheine</keyword>
<dbReference type="InterPro" id="IPR006162">
    <property type="entry name" value="Ppantetheine_attach_site"/>
</dbReference>
<gene>
    <name evidence="7" type="primary">acpP</name>
    <name evidence="9" type="ORF">A7979_10170</name>
</gene>
<evidence type="ECO:0000313" key="10">
    <source>
        <dbReference type="Proteomes" id="UP000192359"/>
    </source>
</evidence>
<dbReference type="UniPathway" id="UPA00094"/>
<dbReference type="InterPro" id="IPR003231">
    <property type="entry name" value="ACP"/>
</dbReference>
<dbReference type="Gene3D" id="1.10.1200.10">
    <property type="entry name" value="ACP-like"/>
    <property type="match status" value="1"/>
</dbReference>
<comment type="PTM">
    <text evidence="7">4'-phosphopantetheine is transferred from CoA to a specific serine of apo-ACP by AcpS. This modification is essential for activity because fatty acids are bound in thioester linkage to the sulfhydryl of the prosthetic group.</text>
</comment>
<evidence type="ECO:0000256" key="1">
    <source>
        <dbReference type="ARBA" id="ARBA00022450"/>
    </source>
</evidence>
<keyword evidence="4 7" id="KW-0276">Fatty acid metabolism</keyword>
<dbReference type="RefSeq" id="WP_083090828.1">
    <property type="nucleotide sequence ID" value="NZ_LXWF01000005.1"/>
</dbReference>
<sequence>MDNNLTSFQLLQSLLIERMSIDSDEIIPKASLRDDLGMDSLDALELVAGLDEDLGIKLSEEHLANLYTVQDVVHYIDRARAGDI</sequence>
<dbReference type="Proteomes" id="UP000192359">
    <property type="component" value="Unassembled WGS sequence"/>
</dbReference>
<dbReference type="SUPFAM" id="SSF47336">
    <property type="entry name" value="ACP-like"/>
    <property type="match status" value="1"/>
</dbReference>
<keyword evidence="2 7" id="KW-0444">Lipid biosynthesis</keyword>
<comment type="pathway">
    <text evidence="7">Lipid metabolism; fatty acid biosynthesis.</text>
</comment>
<dbReference type="GO" id="GO:0005829">
    <property type="term" value="C:cytosol"/>
    <property type="evidence" value="ECO:0007669"/>
    <property type="project" value="TreeGrafter"/>
</dbReference>
<name>A0A1Y1RRR0_9MICC</name>
<comment type="caution">
    <text evidence="9">The sequence shown here is derived from an EMBL/GenBank/DDBJ whole genome shotgun (WGS) entry which is preliminary data.</text>
</comment>
<dbReference type="PROSITE" id="PS50075">
    <property type="entry name" value="CARRIER"/>
    <property type="match status" value="1"/>
</dbReference>
<evidence type="ECO:0000256" key="2">
    <source>
        <dbReference type="ARBA" id="ARBA00022516"/>
    </source>
</evidence>
<keyword evidence="7" id="KW-0963">Cytoplasm</keyword>
<feature type="modified residue" description="O-(pantetheine 4'-phosphoryl)serine" evidence="7">
    <location>
        <position position="40"/>
    </location>
</feature>
<dbReference type="Pfam" id="PF00550">
    <property type="entry name" value="PP-binding"/>
    <property type="match status" value="1"/>
</dbReference>
<comment type="similarity">
    <text evidence="7">Belongs to the acyl carrier protein (ACP) family.</text>
</comment>
<dbReference type="AlphaFoldDB" id="A0A1Y1RRR0"/>
<comment type="function">
    <text evidence="7">Carrier of the growing fatty acid chain in fatty acid biosynthesis.</text>
</comment>
<dbReference type="PROSITE" id="PS00012">
    <property type="entry name" value="PHOSPHOPANTETHEINE"/>
    <property type="match status" value="1"/>
</dbReference>
<evidence type="ECO:0000256" key="3">
    <source>
        <dbReference type="ARBA" id="ARBA00022553"/>
    </source>
</evidence>
<feature type="domain" description="Carrier" evidence="8">
    <location>
        <begin position="5"/>
        <end position="80"/>
    </location>
</feature>
<keyword evidence="10" id="KW-1185">Reference proteome</keyword>
<dbReference type="GO" id="GO:0016020">
    <property type="term" value="C:membrane"/>
    <property type="evidence" value="ECO:0007669"/>
    <property type="project" value="GOC"/>
</dbReference>
<dbReference type="GO" id="GO:0000036">
    <property type="term" value="F:acyl carrier activity"/>
    <property type="evidence" value="ECO:0007669"/>
    <property type="project" value="UniProtKB-UniRule"/>
</dbReference>
<dbReference type="PANTHER" id="PTHR20863:SF76">
    <property type="entry name" value="CARRIER DOMAIN-CONTAINING PROTEIN"/>
    <property type="match status" value="1"/>
</dbReference>
<dbReference type="PANTHER" id="PTHR20863">
    <property type="entry name" value="ACYL CARRIER PROTEIN"/>
    <property type="match status" value="1"/>
</dbReference>
<protein>
    <recommendedName>
        <fullName evidence="7">Acyl carrier protein</fullName>
        <shortName evidence="7">ACP</shortName>
    </recommendedName>
</protein>
<dbReference type="OrthoDB" id="4294436at2"/>
<dbReference type="InterPro" id="IPR036736">
    <property type="entry name" value="ACP-like_sf"/>
</dbReference>
<reference evidence="9 10" key="1">
    <citation type="submission" date="2016-05" db="EMBL/GenBank/DDBJ databases">
        <title>Draft genome sequence of a porcine commensal Rothia nasimurium.</title>
        <authorList>
            <person name="Gaiser R.A."/>
            <person name="Van Baarlen P."/>
            <person name="Wells J.M."/>
        </authorList>
    </citation>
    <scope>NUCLEOTIDE SEQUENCE [LARGE SCALE GENOMIC DNA]</scope>
    <source>
        <strain evidence="9 10">PT-32</strain>
    </source>
</reference>